<dbReference type="SUPFAM" id="SSF53474">
    <property type="entry name" value="alpha/beta-Hydrolases"/>
    <property type="match status" value="1"/>
</dbReference>
<evidence type="ECO:0000313" key="6">
    <source>
        <dbReference type="EnsemblMetazoa" id="CJA15735.1"/>
    </source>
</evidence>
<evidence type="ECO:0000256" key="4">
    <source>
        <dbReference type="RuleBase" id="RU361235"/>
    </source>
</evidence>
<dbReference type="GO" id="GO:0052689">
    <property type="term" value="F:carboxylic ester hydrolase activity"/>
    <property type="evidence" value="ECO:0007669"/>
    <property type="project" value="UniProtKB-KW"/>
</dbReference>
<dbReference type="EnsemblMetazoa" id="CJA15735.1">
    <property type="protein sequence ID" value="CJA15735.1"/>
    <property type="gene ID" value="WBGene00134939"/>
</dbReference>
<accession>A0A8R1I1K0</accession>
<name>A0A8R1I1K0_CAEJA</name>
<dbReference type="InterPro" id="IPR050309">
    <property type="entry name" value="Type-B_Carboxylest/Lipase"/>
</dbReference>
<dbReference type="EC" id="3.1.1.-" evidence="4"/>
<dbReference type="PROSITE" id="PS00122">
    <property type="entry name" value="CARBOXYLESTERASE_B_1"/>
    <property type="match status" value="1"/>
</dbReference>
<keyword evidence="4" id="KW-0732">Signal</keyword>
<dbReference type="AlphaFoldDB" id="A0A8R1I1K0"/>
<evidence type="ECO:0000313" key="7">
    <source>
        <dbReference type="Proteomes" id="UP000005237"/>
    </source>
</evidence>
<dbReference type="Pfam" id="PF00135">
    <property type="entry name" value="COesterase"/>
    <property type="match status" value="1"/>
</dbReference>
<dbReference type="Gene3D" id="3.40.50.1820">
    <property type="entry name" value="alpha/beta hydrolase"/>
    <property type="match status" value="1"/>
</dbReference>
<keyword evidence="7" id="KW-1185">Reference proteome</keyword>
<evidence type="ECO:0000259" key="5">
    <source>
        <dbReference type="Pfam" id="PF00135"/>
    </source>
</evidence>
<feature type="domain" description="Carboxylesterase type B" evidence="5">
    <location>
        <begin position="35"/>
        <end position="530"/>
    </location>
</feature>
<evidence type="ECO:0000256" key="1">
    <source>
        <dbReference type="ARBA" id="ARBA00005964"/>
    </source>
</evidence>
<dbReference type="PANTHER" id="PTHR11559">
    <property type="entry name" value="CARBOXYLESTERASE"/>
    <property type="match status" value="1"/>
</dbReference>
<reference evidence="6" key="2">
    <citation type="submission" date="2022-06" db="UniProtKB">
        <authorList>
            <consortium name="EnsemblMetazoa"/>
        </authorList>
    </citation>
    <scope>IDENTIFICATION</scope>
    <source>
        <strain evidence="6">DF5081</strain>
    </source>
</reference>
<dbReference type="PROSITE" id="PS00941">
    <property type="entry name" value="CARBOXYLESTERASE_B_2"/>
    <property type="match status" value="1"/>
</dbReference>
<comment type="similarity">
    <text evidence="1 4">Belongs to the type-B carboxylesterase/lipase family.</text>
</comment>
<evidence type="ECO:0000256" key="2">
    <source>
        <dbReference type="ARBA" id="ARBA00022487"/>
    </source>
</evidence>
<proteinExistence type="inferred from homology"/>
<dbReference type="InterPro" id="IPR002018">
    <property type="entry name" value="CarbesteraseB"/>
</dbReference>
<sequence length="549" mass="61918">MKLLLTVLFNFLFPTSSLAADPTVDVQVLTANGTATIRGYRHTYGTSFRGIRFAQPPVGKLRFAEAQRLDPSGIVQALEYGSSCVQGDGKSSREDCLFINIFTPNNATKSSQLPVYVYIHGGGFYEGSGNMGAGVYPNLVNKGNIVLVTMNYRLGPFGFFSTRDGMARGNWAISDWIEGLNWVQRYIGYFGGDPSKVTIGGQSSGAEAVSVLTMTPLAKSLFKQSIHESGSAFSAAVMSYSEKTRDTSKQLSIKLNCATKESWESGTDFGSILNCLRGIVYDKIVDADRSLPDHRMKWSIVQDKKYLTQRLEYLALQRDSSKNVLIGDVHDEWLAWEMNNVLNHLNTTHNTGTQIKNDLKDSYEMTYWDNPSSVLIAANNKYVNNQGWQDNDYRNWEARRIQLWSEMVFIGPTLRDAQYFQYMKNNVYLYSLDWLSPAALPQVTDPLFRGCQHTWELQYLFSTSCNGYTCTPEDEVLRNYFTTTWLNFIKFGNPTPAGSSLPFKWLGMDKTNRFLSFSPNPKMQADYHSDSKFWSCNAPTIDGYKGPFC</sequence>
<evidence type="ECO:0000256" key="3">
    <source>
        <dbReference type="ARBA" id="ARBA00022801"/>
    </source>
</evidence>
<organism evidence="6 7">
    <name type="scientific">Caenorhabditis japonica</name>
    <dbReference type="NCBI Taxonomy" id="281687"/>
    <lineage>
        <taxon>Eukaryota</taxon>
        <taxon>Metazoa</taxon>
        <taxon>Ecdysozoa</taxon>
        <taxon>Nematoda</taxon>
        <taxon>Chromadorea</taxon>
        <taxon>Rhabditida</taxon>
        <taxon>Rhabditina</taxon>
        <taxon>Rhabditomorpha</taxon>
        <taxon>Rhabditoidea</taxon>
        <taxon>Rhabditidae</taxon>
        <taxon>Peloderinae</taxon>
        <taxon>Caenorhabditis</taxon>
    </lineage>
</organism>
<keyword evidence="2" id="KW-0719">Serine esterase</keyword>
<reference evidence="7" key="1">
    <citation type="submission" date="2010-08" db="EMBL/GenBank/DDBJ databases">
        <authorList>
            <consortium name="Caenorhabditis japonica Sequencing Consortium"/>
            <person name="Wilson R.K."/>
        </authorList>
    </citation>
    <scope>NUCLEOTIDE SEQUENCE [LARGE SCALE GENOMIC DNA]</scope>
    <source>
        <strain evidence="7">DF5081</strain>
    </source>
</reference>
<dbReference type="Proteomes" id="UP000005237">
    <property type="component" value="Unassembled WGS sequence"/>
</dbReference>
<feature type="signal peptide" evidence="4">
    <location>
        <begin position="1"/>
        <end position="19"/>
    </location>
</feature>
<dbReference type="InterPro" id="IPR019819">
    <property type="entry name" value="Carboxylesterase_B_CS"/>
</dbReference>
<feature type="chain" id="PRO_5035968935" description="Carboxylic ester hydrolase" evidence="4">
    <location>
        <begin position="20"/>
        <end position="549"/>
    </location>
</feature>
<protein>
    <recommendedName>
        <fullName evidence="4">Carboxylic ester hydrolase</fullName>
        <ecNumber evidence="4">3.1.1.-</ecNumber>
    </recommendedName>
</protein>
<keyword evidence="3 4" id="KW-0378">Hydrolase</keyword>
<dbReference type="InterPro" id="IPR019826">
    <property type="entry name" value="Carboxylesterase_B_AS"/>
</dbReference>
<dbReference type="InterPro" id="IPR029058">
    <property type="entry name" value="AB_hydrolase_fold"/>
</dbReference>